<dbReference type="Proteomes" id="UP000037175">
    <property type="component" value="Unassembled WGS sequence"/>
</dbReference>
<dbReference type="GO" id="GO:0016783">
    <property type="term" value="F:sulfurtransferase activity"/>
    <property type="evidence" value="ECO:0007669"/>
    <property type="project" value="InterPro"/>
</dbReference>
<dbReference type="CDD" id="cd01990">
    <property type="entry name" value="LarE-like"/>
    <property type="match status" value="1"/>
</dbReference>
<evidence type="ECO:0000256" key="1">
    <source>
        <dbReference type="PIRSR" id="PIRSR006661-1"/>
    </source>
</evidence>
<dbReference type="PANTHER" id="PTHR43169">
    <property type="entry name" value="EXSB FAMILY PROTEIN"/>
    <property type="match status" value="1"/>
</dbReference>
<name>A0A0L6W2A0_9FIRM</name>
<reference evidence="4" key="1">
    <citation type="submission" date="2015-07" db="EMBL/GenBank/DDBJ databases">
        <title>Complete Genome of Thermincola ferriacetica strain Z-0001T.</title>
        <authorList>
            <person name="Lusk B."/>
            <person name="Badalamenti J.P."/>
            <person name="Parameswaran P."/>
            <person name="Bond D.R."/>
            <person name="Torres C.I."/>
        </authorList>
    </citation>
    <scope>NUCLEOTIDE SEQUENCE [LARGE SCALE GENOMIC DNA]</scope>
    <source>
        <strain evidence="4">Z-0001</strain>
    </source>
</reference>
<dbReference type="EMBL" id="LGTE01000009">
    <property type="protein sequence ID" value="KNZ69707.1"/>
    <property type="molecule type" value="Genomic_DNA"/>
</dbReference>
<evidence type="ECO:0000313" key="4">
    <source>
        <dbReference type="Proteomes" id="UP000037175"/>
    </source>
</evidence>
<dbReference type="NCBIfam" id="TIGR00268">
    <property type="entry name" value="ATP-dependent sacrificial sulfur transferase LarE"/>
    <property type="match status" value="1"/>
</dbReference>
<keyword evidence="4" id="KW-1185">Reference proteome</keyword>
<dbReference type="PANTHER" id="PTHR43169:SF2">
    <property type="entry name" value="NAD_GMP SYNTHASE DOMAIN-CONTAINING PROTEIN"/>
    <property type="match status" value="1"/>
</dbReference>
<sequence>MATNNKLSELKNIVAAFDSAVIAFSGGCDSTLLAKVAHDVLGSKALAVTAVSPTYTQAEIEEAKKLADSLGLNHMIIYTNELENPDFVSNPPERCYYCKKELMSQLRELARSKNIEIILDGANADDRHDFRPGQKASKELGVRSPLQEVGLTKAEIRSLSRELNLPTWNKPSLACLASRIPYGTKITRENLDRVGKSEEFLLSQGFVPVRVRDYGPTARIEILPDQFTNMISKKDVVLRKLKELGYIYITLDLAGFRSGSMNEVISKEHKLWTDNI</sequence>
<dbReference type="InterPro" id="IPR014729">
    <property type="entry name" value="Rossmann-like_a/b/a_fold"/>
</dbReference>
<dbReference type="AlphaFoldDB" id="A0A0L6W2A0"/>
<dbReference type="GO" id="GO:0006163">
    <property type="term" value="P:purine nucleotide metabolic process"/>
    <property type="evidence" value="ECO:0007669"/>
    <property type="project" value="UniProtKB-ARBA"/>
</dbReference>
<dbReference type="InterPro" id="IPR005232">
    <property type="entry name" value="LarE"/>
</dbReference>
<dbReference type="PIRSF" id="PIRSF006661">
    <property type="entry name" value="PP-lp_UCP006661"/>
    <property type="match status" value="1"/>
</dbReference>
<dbReference type="PATRIC" id="fig|281456.6.peg.1626"/>
<dbReference type="SUPFAM" id="SSF52402">
    <property type="entry name" value="Adenine nucleotide alpha hydrolases-like"/>
    <property type="match status" value="1"/>
</dbReference>
<comment type="caution">
    <text evidence="3">The sequence shown here is derived from an EMBL/GenBank/DDBJ whole genome shotgun (WGS) entry which is preliminary data.</text>
</comment>
<evidence type="ECO:0000313" key="3">
    <source>
        <dbReference type="EMBL" id="KNZ69707.1"/>
    </source>
</evidence>
<organism evidence="3 4">
    <name type="scientific">Thermincola ferriacetica</name>
    <dbReference type="NCBI Taxonomy" id="281456"/>
    <lineage>
        <taxon>Bacteria</taxon>
        <taxon>Bacillati</taxon>
        <taxon>Bacillota</taxon>
        <taxon>Clostridia</taxon>
        <taxon>Eubacteriales</taxon>
        <taxon>Thermincolaceae</taxon>
        <taxon>Thermincola</taxon>
    </lineage>
</organism>
<protein>
    <submittedName>
        <fullName evidence="3">Queuosine synthesis-like protein</fullName>
    </submittedName>
</protein>
<proteinExistence type="predicted"/>
<gene>
    <name evidence="3" type="ORF">Tfer_1522</name>
</gene>
<dbReference type="Gene3D" id="3.40.50.620">
    <property type="entry name" value="HUPs"/>
    <property type="match status" value="1"/>
</dbReference>
<dbReference type="InterPro" id="IPR022310">
    <property type="entry name" value="NAD/GMP_synthase"/>
</dbReference>
<feature type="active site" description="Nucleophile and sulfur donor" evidence="1">
    <location>
        <position position="175"/>
    </location>
</feature>
<accession>A0A0L6W2A0</accession>
<feature type="domain" description="NAD/GMP synthase" evidence="2">
    <location>
        <begin position="16"/>
        <end position="77"/>
    </location>
</feature>
<dbReference type="RefSeq" id="WP_052217684.1">
    <property type="nucleotide sequence ID" value="NZ_LGTE01000009.1"/>
</dbReference>
<evidence type="ECO:0000259" key="2">
    <source>
        <dbReference type="Pfam" id="PF02540"/>
    </source>
</evidence>
<dbReference type="InterPro" id="IPR052188">
    <property type="entry name" value="Ni-pincer_cofactor_biosynth"/>
</dbReference>
<dbReference type="Pfam" id="PF02540">
    <property type="entry name" value="NAD_synthase"/>
    <property type="match status" value="1"/>
</dbReference>